<comment type="caution">
    <text evidence="2">The sequence shown here is derived from an EMBL/GenBank/DDBJ whole genome shotgun (WGS) entry which is preliminary data.</text>
</comment>
<sequence>MQSSFLHRFFWGIVVIAIGVVFLLNQTGAASFDIGELFSVYWPVIVIFSGCRDCCSNATAACAGIRSSLRSAFIFWAEIWTGSSGKSASYGPLSSYGSASACCFEAIGRSVPIAKPITERTDGIP</sequence>
<accession>A0A398D042</accession>
<dbReference type="Proteomes" id="UP000266340">
    <property type="component" value="Unassembled WGS sequence"/>
</dbReference>
<dbReference type="InterPro" id="IPR043726">
    <property type="entry name" value="LiaI-LiaF-like_TM1"/>
</dbReference>
<dbReference type="OrthoDB" id="1953204at2"/>
<dbReference type="AlphaFoldDB" id="A0A398D042"/>
<evidence type="ECO:0000259" key="1">
    <source>
        <dbReference type="Pfam" id="PF18917"/>
    </source>
</evidence>
<dbReference type="Pfam" id="PF18917">
    <property type="entry name" value="LiaI-LiaF-like_TM1"/>
    <property type="match status" value="1"/>
</dbReference>
<protein>
    <recommendedName>
        <fullName evidence="1">LiaI-LiaF-like transmembrane region domain-containing protein</fullName>
    </recommendedName>
</protein>
<gene>
    <name evidence="2" type="ORF">D3H35_00065</name>
</gene>
<dbReference type="EMBL" id="QXJM01000001">
    <property type="protein sequence ID" value="RIE05487.1"/>
    <property type="molecule type" value="Genomic_DNA"/>
</dbReference>
<proteinExistence type="predicted"/>
<keyword evidence="3" id="KW-1185">Reference proteome</keyword>
<reference evidence="2 3" key="1">
    <citation type="submission" date="2018-09" db="EMBL/GenBank/DDBJ databases">
        <title>Cohnella cavernae sp. nov., isolated from a karst cave.</title>
        <authorList>
            <person name="Zhu H."/>
        </authorList>
    </citation>
    <scope>NUCLEOTIDE SEQUENCE [LARGE SCALE GENOMIC DNA]</scope>
    <source>
        <strain evidence="2 3">K2E09-144</strain>
    </source>
</reference>
<feature type="domain" description="LiaI-LiaF-like transmembrane region" evidence="1">
    <location>
        <begin position="9"/>
        <end position="50"/>
    </location>
</feature>
<evidence type="ECO:0000313" key="2">
    <source>
        <dbReference type="EMBL" id="RIE05487.1"/>
    </source>
</evidence>
<organism evidence="2 3">
    <name type="scientific">Cohnella faecalis</name>
    <dbReference type="NCBI Taxonomy" id="2315694"/>
    <lineage>
        <taxon>Bacteria</taxon>
        <taxon>Bacillati</taxon>
        <taxon>Bacillota</taxon>
        <taxon>Bacilli</taxon>
        <taxon>Bacillales</taxon>
        <taxon>Paenibacillaceae</taxon>
        <taxon>Cohnella</taxon>
    </lineage>
</organism>
<name>A0A398D042_9BACL</name>
<evidence type="ECO:0000313" key="3">
    <source>
        <dbReference type="Proteomes" id="UP000266340"/>
    </source>
</evidence>